<comment type="similarity">
    <text evidence="6">Belongs to the ABC-4 integral membrane protein family.</text>
</comment>
<feature type="transmembrane region" description="Helical" evidence="6">
    <location>
        <begin position="602"/>
        <end position="624"/>
    </location>
</feature>
<comment type="subcellular location">
    <subcellularLocation>
        <location evidence="1 6">Cell membrane</location>
        <topology evidence="1 6">Multi-pass membrane protein</topology>
    </subcellularLocation>
</comment>
<feature type="transmembrane region" description="Helical" evidence="6">
    <location>
        <begin position="558"/>
        <end position="581"/>
    </location>
</feature>
<evidence type="ECO:0000256" key="5">
    <source>
        <dbReference type="ARBA" id="ARBA00023136"/>
    </source>
</evidence>
<evidence type="ECO:0000313" key="8">
    <source>
        <dbReference type="EMBL" id="MXQ72451.1"/>
    </source>
</evidence>
<organism evidence="8 9">
    <name type="scientific">Copranaerobaculum intestinale</name>
    <dbReference type="NCBI Taxonomy" id="2692629"/>
    <lineage>
        <taxon>Bacteria</taxon>
        <taxon>Bacillati</taxon>
        <taxon>Bacillota</taxon>
        <taxon>Erysipelotrichia</taxon>
        <taxon>Erysipelotrichales</taxon>
        <taxon>Erysipelotrichaceae</taxon>
        <taxon>Copranaerobaculum</taxon>
    </lineage>
</organism>
<protein>
    <submittedName>
        <fullName evidence="8">FtsX-like permease family protein</fullName>
    </submittedName>
</protein>
<dbReference type="GO" id="GO:0005886">
    <property type="term" value="C:plasma membrane"/>
    <property type="evidence" value="ECO:0007669"/>
    <property type="project" value="UniProtKB-SubCell"/>
</dbReference>
<evidence type="ECO:0000256" key="1">
    <source>
        <dbReference type="ARBA" id="ARBA00004651"/>
    </source>
</evidence>
<feature type="transmembrane region" description="Helical" evidence="6">
    <location>
        <begin position="200"/>
        <end position="222"/>
    </location>
</feature>
<accession>A0A6N8U3H0</accession>
<feature type="transmembrane region" description="Helical" evidence="6">
    <location>
        <begin position="644"/>
        <end position="667"/>
    </location>
</feature>
<dbReference type="GO" id="GO:0055085">
    <property type="term" value="P:transmembrane transport"/>
    <property type="evidence" value="ECO:0007669"/>
    <property type="project" value="UniProtKB-UniRule"/>
</dbReference>
<feature type="transmembrane region" description="Helical" evidence="6">
    <location>
        <begin position="282"/>
        <end position="306"/>
    </location>
</feature>
<dbReference type="RefSeq" id="WP_160623948.1">
    <property type="nucleotide sequence ID" value="NZ_WUUQ01000001.1"/>
</dbReference>
<feature type="domain" description="ABC3 transporter permease C-terminal" evidence="7">
    <location>
        <begin position="64"/>
        <end position="183"/>
    </location>
</feature>
<dbReference type="PANTHER" id="PTHR46795">
    <property type="entry name" value="ABC TRANSPORTER PERMEASE-RELATED-RELATED"/>
    <property type="match status" value="1"/>
</dbReference>
<keyword evidence="9" id="KW-1185">Reference proteome</keyword>
<feature type="transmembrane region" description="Helical" evidence="6">
    <location>
        <begin position="157"/>
        <end position="179"/>
    </location>
</feature>
<keyword evidence="2 6" id="KW-1003">Cell membrane</keyword>
<reference evidence="8 9" key="2">
    <citation type="submission" date="2020-01" db="EMBL/GenBank/DDBJ databases">
        <title>Clostridiaceae sp. nov. isolated from the gut of human by culturomics.</title>
        <authorList>
            <person name="Chang Y."/>
        </authorList>
    </citation>
    <scope>NUCLEOTIDE SEQUENCE [LARGE SCALE GENOMIC DNA]</scope>
    <source>
        <strain evidence="8 9">DONG20-135</strain>
    </source>
</reference>
<keyword evidence="4 6" id="KW-1133">Transmembrane helix</keyword>
<evidence type="ECO:0000256" key="6">
    <source>
        <dbReference type="PIRNR" id="PIRNR018968"/>
    </source>
</evidence>
<dbReference type="InterPro" id="IPR027022">
    <property type="entry name" value="ABC_permease_BceB-typ"/>
</dbReference>
<dbReference type="InterPro" id="IPR052536">
    <property type="entry name" value="ABC-4_Integral_Memb_Prot"/>
</dbReference>
<gene>
    <name evidence="8" type="ORF">GSF08_00655</name>
</gene>
<dbReference type="InterPro" id="IPR003838">
    <property type="entry name" value="ABC3_permease_C"/>
</dbReference>
<feature type="transmembrane region" description="Helical" evidence="6">
    <location>
        <begin position="105"/>
        <end position="137"/>
    </location>
</feature>
<dbReference type="Proteomes" id="UP000434036">
    <property type="component" value="Unassembled WGS sequence"/>
</dbReference>
<evidence type="ECO:0000259" key="7">
    <source>
        <dbReference type="Pfam" id="PF02687"/>
    </source>
</evidence>
<evidence type="ECO:0000256" key="4">
    <source>
        <dbReference type="ARBA" id="ARBA00022989"/>
    </source>
</evidence>
<evidence type="ECO:0000256" key="3">
    <source>
        <dbReference type="ARBA" id="ARBA00022692"/>
    </source>
</evidence>
<dbReference type="EMBL" id="WUUQ01000001">
    <property type="protein sequence ID" value="MXQ72451.1"/>
    <property type="molecule type" value="Genomic_DNA"/>
</dbReference>
<feature type="transmembrane region" description="Helical" evidence="6">
    <location>
        <begin position="60"/>
        <end position="84"/>
    </location>
</feature>
<keyword evidence="3 6" id="KW-0812">Transmembrane</keyword>
<evidence type="ECO:0000313" key="9">
    <source>
        <dbReference type="Proteomes" id="UP000434036"/>
    </source>
</evidence>
<sequence length="680" mass="78250">MLWKLAFRNVKKSYRDYLIYFLTLSFSVCLFYTFNSFESQKAVMVITKTQSEIMRSTGDIMHYLSILVAVILGFLILYASHYLIRRRKRELAVYMILGMDAKKTARLFTLETIIIGVLSLVIGLILGIFLSQIMSLITAQMFLAEVTQYRVFFSPEAFLLTIAAFCLIFLIMICFYQIVLRRYNLRSLLQAEAQNEKIMIRSIPVSIFLLIVSVLLLAYAYHTLLRDGFLYAALDPIMLLCGTIGTFLFFFSLSGFFLKLVQSCPSLYLRNLNAFTMRQLNASINSSFVSISIICLMLLLSIGAIASGISITQTINQDMKVYTPVDGTIQFYDYRSNEMNLDAYLKQQGIQSDRYFSDVQPIRSIASNDMKLTDLWQYMDQDVIDSKLEHIGAISVWFIPLSQYQAFQRQTHQKPLKLNHDEVYLGASDESITDALSTISHNTNSIPFHDQTLKLKTKKAGFFVPYNSADTEYSVYMIVNDDWLKEQESRDLEFSYSFHYYNVTFKKNVNVKPLRDLENRTFETLNEVSKENRIQFTMTEKDDVYQTKSQMSVTFSYVGMYLGIVFLLSSTVLLALHQLTLAEDNRQRYMILRKLGTEDKMINHSVCLQIAVYFLLPLALAIVHSYVGIKAVSEVISLLGKGDIFQSSLITAGIIAIIYISYFYAAYQSYRYILKNRSIQ</sequence>
<feature type="transmembrane region" description="Helical" evidence="6">
    <location>
        <begin position="17"/>
        <end position="34"/>
    </location>
</feature>
<evidence type="ECO:0000256" key="2">
    <source>
        <dbReference type="ARBA" id="ARBA00022475"/>
    </source>
</evidence>
<dbReference type="PANTHER" id="PTHR46795:SF3">
    <property type="entry name" value="ABC TRANSPORTER PERMEASE"/>
    <property type="match status" value="1"/>
</dbReference>
<proteinExistence type="inferred from homology"/>
<name>A0A6N8U3H0_9FIRM</name>
<reference evidence="8 9" key="1">
    <citation type="submission" date="2019-12" db="EMBL/GenBank/DDBJ databases">
        <authorList>
            <person name="Yang R."/>
        </authorList>
    </citation>
    <scope>NUCLEOTIDE SEQUENCE [LARGE SCALE GENOMIC DNA]</scope>
    <source>
        <strain evidence="8 9">DONG20-135</strain>
    </source>
</reference>
<feature type="domain" description="ABC3 transporter permease C-terminal" evidence="7">
    <location>
        <begin position="562"/>
        <end position="673"/>
    </location>
</feature>
<keyword evidence="5 6" id="KW-0472">Membrane</keyword>
<dbReference type="Pfam" id="PF02687">
    <property type="entry name" value="FtsX"/>
    <property type="match status" value="2"/>
</dbReference>
<keyword evidence="6" id="KW-0813">Transport</keyword>
<feature type="transmembrane region" description="Helical" evidence="6">
    <location>
        <begin position="237"/>
        <end position="261"/>
    </location>
</feature>
<dbReference type="AlphaFoldDB" id="A0A6N8U3H0"/>
<dbReference type="PIRSF" id="PIRSF018968">
    <property type="entry name" value="ABC_permease_BceB"/>
    <property type="match status" value="1"/>
</dbReference>
<comment type="caution">
    <text evidence="8">The sequence shown here is derived from an EMBL/GenBank/DDBJ whole genome shotgun (WGS) entry which is preliminary data.</text>
</comment>